<dbReference type="Gramene" id="Kaladp0082s0067.1.v1.1">
    <property type="protein sequence ID" value="Kaladp0082s0067.1.v1.1"/>
    <property type="gene ID" value="Kaladp0082s0067.v1.1"/>
</dbReference>
<organism evidence="3 4">
    <name type="scientific">Kalanchoe fedtschenkoi</name>
    <name type="common">Lavender scallops</name>
    <name type="synonym">South American air plant</name>
    <dbReference type="NCBI Taxonomy" id="63787"/>
    <lineage>
        <taxon>Eukaryota</taxon>
        <taxon>Viridiplantae</taxon>
        <taxon>Streptophyta</taxon>
        <taxon>Embryophyta</taxon>
        <taxon>Tracheophyta</taxon>
        <taxon>Spermatophyta</taxon>
        <taxon>Magnoliopsida</taxon>
        <taxon>eudicotyledons</taxon>
        <taxon>Gunneridae</taxon>
        <taxon>Pentapetalae</taxon>
        <taxon>Saxifragales</taxon>
        <taxon>Crassulaceae</taxon>
        <taxon>Kalanchoe</taxon>
    </lineage>
</organism>
<evidence type="ECO:0000313" key="3">
    <source>
        <dbReference type="EnsemblPlants" id="Kaladp0082s0067.1.v1.1"/>
    </source>
</evidence>
<dbReference type="PANTHER" id="PTHR22814">
    <property type="entry name" value="COPPER TRANSPORT PROTEIN ATOX1-RELATED"/>
    <property type="match status" value="1"/>
</dbReference>
<dbReference type="PROSITE" id="PS01047">
    <property type="entry name" value="HMA_1"/>
    <property type="match status" value="1"/>
</dbReference>
<dbReference type="EnsemblPlants" id="Kaladp0082s0067.1.v1.1">
    <property type="protein sequence ID" value="Kaladp0082s0067.1.v1.1"/>
    <property type="gene ID" value="Kaladp0082s0067.v1.1"/>
</dbReference>
<dbReference type="Gene3D" id="3.30.70.100">
    <property type="match status" value="1"/>
</dbReference>
<keyword evidence="4" id="KW-1185">Reference proteome</keyword>
<dbReference type="Pfam" id="PF00403">
    <property type="entry name" value="HMA"/>
    <property type="match status" value="1"/>
</dbReference>
<evidence type="ECO:0000256" key="1">
    <source>
        <dbReference type="ARBA" id="ARBA00022723"/>
    </source>
</evidence>
<proteinExistence type="predicted"/>
<dbReference type="PROSITE" id="PS50846">
    <property type="entry name" value="HMA_2"/>
    <property type="match status" value="1"/>
</dbReference>
<dbReference type="CDD" id="cd00371">
    <property type="entry name" value="HMA"/>
    <property type="match status" value="1"/>
</dbReference>
<dbReference type="OMA" id="LKVHMDC"/>
<dbReference type="PANTHER" id="PTHR22814:SF306">
    <property type="entry name" value="HEAVY METAL-ASSOCIATED ISOPRENYLATED PLANT PROTEIN 45"/>
    <property type="match status" value="1"/>
</dbReference>
<name>A0A7N0USK3_KALFE</name>
<feature type="domain" description="HMA" evidence="2">
    <location>
        <begin position="16"/>
        <end position="83"/>
    </location>
</feature>
<dbReference type="AlphaFoldDB" id="A0A7N0USK3"/>
<dbReference type="InterPro" id="IPR036163">
    <property type="entry name" value="HMA_dom_sf"/>
</dbReference>
<dbReference type="GO" id="GO:0046872">
    <property type="term" value="F:metal ion binding"/>
    <property type="evidence" value="ECO:0007669"/>
    <property type="project" value="UniProtKB-KW"/>
</dbReference>
<dbReference type="Proteomes" id="UP000594263">
    <property type="component" value="Unplaced"/>
</dbReference>
<dbReference type="InterPro" id="IPR017969">
    <property type="entry name" value="Heavy-metal-associated_CS"/>
</dbReference>
<evidence type="ECO:0000259" key="2">
    <source>
        <dbReference type="PROSITE" id="PS50846"/>
    </source>
</evidence>
<evidence type="ECO:0000313" key="4">
    <source>
        <dbReference type="Proteomes" id="UP000594263"/>
    </source>
</evidence>
<reference evidence="3" key="1">
    <citation type="submission" date="2021-01" db="UniProtKB">
        <authorList>
            <consortium name="EnsemblPlants"/>
        </authorList>
    </citation>
    <scope>IDENTIFICATION</scope>
</reference>
<protein>
    <recommendedName>
        <fullName evidence="2">HMA domain-containing protein</fullName>
    </recommendedName>
</protein>
<keyword evidence="1" id="KW-0479">Metal-binding</keyword>
<sequence length="148" mass="17125">MTWWRPTYSKRFTHASSVVELLVQIDCKGCEDRVRKAISELDGVGTLEIDLDSQKVTVTGYLDQREVLKAARRAVRKAEFWPSPYDSQYHPFASQYLDHQQTFEPTYNYYVHGYNNGGVQGCLSDMPIMNDDRFHIFSEENVNACSIM</sequence>
<dbReference type="SUPFAM" id="SSF55008">
    <property type="entry name" value="HMA, heavy metal-associated domain"/>
    <property type="match status" value="1"/>
</dbReference>
<dbReference type="InterPro" id="IPR006121">
    <property type="entry name" value="HMA_dom"/>
</dbReference>
<accession>A0A7N0USK3</accession>